<comment type="function">
    <text evidence="5">Involved in the formation of 2-(5''-phosphoribosyl)-3'-dephosphocoenzyme-A, the prosthetic group of the acyl-carrier protein of the malonate decarboxylase.</text>
</comment>
<dbReference type="EC" id="2.4.2.52" evidence="5"/>
<evidence type="ECO:0000256" key="3">
    <source>
        <dbReference type="ARBA" id="ARBA00022741"/>
    </source>
</evidence>
<keyword evidence="4 5" id="KW-0067">ATP-binding</keyword>
<evidence type="ECO:0000256" key="5">
    <source>
        <dbReference type="HAMAP-Rule" id="MF_01883"/>
    </source>
</evidence>
<dbReference type="GO" id="GO:0005524">
    <property type="term" value="F:ATP binding"/>
    <property type="evidence" value="ECO:0007669"/>
    <property type="project" value="UniProtKB-KW"/>
</dbReference>
<dbReference type="InterPro" id="IPR002736">
    <property type="entry name" value="CitG"/>
</dbReference>
<dbReference type="eggNOG" id="COG1767">
    <property type="taxonomic scope" value="Bacteria"/>
</dbReference>
<dbReference type="InterPro" id="IPR017555">
    <property type="entry name" value="TriPribosyl-deP-CoA_syn"/>
</dbReference>
<dbReference type="HAMAP" id="MF_01883">
    <property type="entry name" value="MdcB"/>
    <property type="match status" value="1"/>
</dbReference>
<comment type="similarity">
    <text evidence="5">Belongs to the CitG/MdcB family.</text>
</comment>
<dbReference type="STRING" id="693986.MOC_0338"/>
<comment type="catalytic activity">
    <reaction evidence="1 5">
        <text>3'-dephospho-CoA + ATP = 2'-(5''-triphospho-alpha-D-ribosyl)-3'-dephospho-CoA + adenine</text>
        <dbReference type="Rhea" id="RHEA:15117"/>
        <dbReference type="ChEBI" id="CHEBI:16708"/>
        <dbReference type="ChEBI" id="CHEBI:30616"/>
        <dbReference type="ChEBI" id="CHEBI:57328"/>
        <dbReference type="ChEBI" id="CHEBI:61378"/>
        <dbReference type="EC" id="2.4.2.52"/>
    </reaction>
</comment>
<dbReference type="EMBL" id="CP003811">
    <property type="protein sequence ID" value="AIQ88093.1"/>
    <property type="molecule type" value="Genomic_DNA"/>
</dbReference>
<dbReference type="PANTHER" id="PTHR30201">
    <property type="entry name" value="TRIPHOSPHORIBOSYL-DEPHOSPHO-COA SYNTHASE"/>
    <property type="match status" value="1"/>
</dbReference>
<dbReference type="GO" id="GO:0016757">
    <property type="term" value="F:glycosyltransferase activity"/>
    <property type="evidence" value="ECO:0007669"/>
    <property type="project" value="UniProtKB-KW"/>
</dbReference>
<evidence type="ECO:0000256" key="2">
    <source>
        <dbReference type="ARBA" id="ARBA00022679"/>
    </source>
</evidence>
<dbReference type="KEGG" id="mor:MOC_0338"/>
<dbReference type="GO" id="GO:0051191">
    <property type="term" value="P:prosthetic group biosynthetic process"/>
    <property type="evidence" value="ECO:0007669"/>
    <property type="project" value="TreeGrafter"/>
</dbReference>
<gene>
    <name evidence="5 6" type="primary">mdcB</name>
    <name evidence="6" type="ORF">MOC_0338</name>
</gene>
<proteinExistence type="inferred from homology"/>
<dbReference type="NCBIfam" id="TIGR03132">
    <property type="entry name" value="malonate_mdcB"/>
    <property type="match status" value="1"/>
</dbReference>
<dbReference type="Proteomes" id="UP000029492">
    <property type="component" value="Chromosome"/>
</dbReference>
<evidence type="ECO:0000313" key="7">
    <source>
        <dbReference type="Proteomes" id="UP000029492"/>
    </source>
</evidence>
<keyword evidence="6" id="KW-0328">Glycosyltransferase</keyword>
<accession>A0A089NQH0</accession>
<evidence type="ECO:0000256" key="1">
    <source>
        <dbReference type="ARBA" id="ARBA00001210"/>
    </source>
</evidence>
<dbReference type="GO" id="GO:0046917">
    <property type="term" value="F:triphosphoribosyl-dephospho-CoA synthase activity"/>
    <property type="evidence" value="ECO:0007669"/>
    <property type="project" value="UniProtKB-UniRule"/>
</dbReference>
<dbReference type="Gene3D" id="1.10.4200.10">
    <property type="entry name" value="Triphosphoribosyl-dephospho-CoA protein"/>
    <property type="match status" value="2"/>
</dbReference>
<dbReference type="PANTHER" id="PTHR30201:SF2">
    <property type="entry name" value="2-(5''-TRIPHOSPHORIBOSYL)-3'-DEPHOSPHOCOENZYME-A SYNTHASE"/>
    <property type="match status" value="1"/>
</dbReference>
<evidence type="ECO:0000256" key="4">
    <source>
        <dbReference type="ARBA" id="ARBA00022840"/>
    </source>
</evidence>
<organism evidence="6 7">
    <name type="scientific">Methylobacterium oryzae CBMB20</name>
    <dbReference type="NCBI Taxonomy" id="693986"/>
    <lineage>
        <taxon>Bacteria</taxon>
        <taxon>Pseudomonadati</taxon>
        <taxon>Pseudomonadota</taxon>
        <taxon>Alphaproteobacteria</taxon>
        <taxon>Hyphomicrobiales</taxon>
        <taxon>Methylobacteriaceae</taxon>
        <taxon>Methylobacterium</taxon>
    </lineage>
</organism>
<evidence type="ECO:0000313" key="6">
    <source>
        <dbReference type="EMBL" id="AIQ88093.1"/>
    </source>
</evidence>
<dbReference type="AlphaFoldDB" id="A0A089NQH0"/>
<keyword evidence="2 5" id="KW-0808">Transferase</keyword>
<dbReference type="Pfam" id="PF01874">
    <property type="entry name" value="CitG"/>
    <property type="match status" value="1"/>
</dbReference>
<sequence>MGRPSSVRPCRRTPRGGPLLHAHQNLAVATADAGRAQPPWAERVADLAHAALIEELETWPKPGLVSPVDSGSHDDMNADTLHRSAAAIRPFFADLVSAGSRGAEMAELRGIGLRAEAAMMRATGGVNAHRGAIFSLGLICAAAGTPDTGRGSAEARAERVGHLWGAAIAGAPVSPVSHGGRAVRRFGVGGASAEAAAGFPTIRTVGLPALRAGRACRPGEPEAARVHCFFALLAVVDDTNLLHRGGPDGLGWAQAAAADFLADGGIAAPGWRDRAAAIHRAFVATRLSPGGCADLLAATLLLDALAAAG</sequence>
<reference evidence="6 7" key="1">
    <citation type="journal article" date="2014" name="PLoS ONE">
        <title>Genome Information of Methylobacterium oryzae, a Plant-Probiotic Methylotroph in the Phyllosphere.</title>
        <authorList>
            <person name="Kwak M.J."/>
            <person name="Jeong H."/>
            <person name="Madhaiyan M."/>
            <person name="Lee Y."/>
            <person name="Sa T.M."/>
            <person name="Oh T.K."/>
            <person name="Kim J.F."/>
        </authorList>
    </citation>
    <scope>NUCLEOTIDE SEQUENCE [LARGE SCALE GENOMIC DNA]</scope>
    <source>
        <strain evidence="6 7">CBMB20</strain>
    </source>
</reference>
<keyword evidence="7" id="KW-1185">Reference proteome</keyword>
<name>A0A089NQH0_9HYPH</name>
<keyword evidence="3 5" id="KW-0547">Nucleotide-binding</keyword>
<protein>
    <recommendedName>
        <fullName evidence="5">Probable 2-(5''-triphosphoribosyl)-3'-dephosphocoenzyme-A synthase</fullName>
        <shortName evidence="5">2-(5''-triphosphoribosyl)-3'-dephospho-CoA synthase</shortName>
        <ecNumber evidence="5">2.4.2.52</ecNumber>
    </recommendedName>
</protein>
<dbReference type="HOGENOM" id="CLU_056179_1_1_5"/>